<gene>
    <name evidence="1" type="primary">DMPK</name>
</gene>
<accession>H9FQT6</accession>
<name>H9FQT6_MACMU</name>
<evidence type="ECO:0000313" key="1">
    <source>
        <dbReference type="EMBL" id="AFE76995.1"/>
    </source>
</evidence>
<dbReference type="GO" id="GO:0016301">
    <property type="term" value="F:kinase activity"/>
    <property type="evidence" value="ECO:0007669"/>
    <property type="project" value="UniProtKB-KW"/>
</dbReference>
<keyword evidence="1" id="KW-0808">Transferase</keyword>
<proteinExistence type="evidence at transcript level"/>
<sequence>MGGQFWVPRTLHSVYVGKLLGSRQS</sequence>
<organism evidence="1">
    <name type="scientific">Macaca mulatta</name>
    <name type="common">Rhesus macaque</name>
    <dbReference type="NCBI Taxonomy" id="9544"/>
    <lineage>
        <taxon>Eukaryota</taxon>
        <taxon>Metazoa</taxon>
        <taxon>Chordata</taxon>
        <taxon>Craniata</taxon>
        <taxon>Vertebrata</taxon>
        <taxon>Euteleostomi</taxon>
        <taxon>Mammalia</taxon>
        <taxon>Eutheria</taxon>
        <taxon>Euarchontoglires</taxon>
        <taxon>Primates</taxon>
        <taxon>Haplorrhini</taxon>
        <taxon>Catarrhini</taxon>
        <taxon>Cercopithecidae</taxon>
        <taxon>Cercopithecinae</taxon>
        <taxon>Macaca</taxon>
    </lineage>
</organism>
<dbReference type="EMBL" id="JU333240">
    <property type="protein sequence ID" value="AFE76995.1"/>
    <property type="molecule type" value="mRNA"/>
</dbReference>
<dbReference type="AlphaFoldDB" id="H9FQT6"/>
<reference evidence="1" key="1">
    <citation type="journal article" date="2014" name="Biol. Direct">
        <title>A new rhesus macaque assembly and annotation for next-generation sequencing analyses.</title>
        <authorList>
            <person name="Zimin A.V."/>
            <person name="Cornish A.S."/>
            <person name="Maudhoo M.D."/>
            <person name="Gibbs R.M."/>
            <person name="Zhang X."/>
            <person name="Pandey S."/>
            <person name="Meehan D.T."/>
            <person name="Wipfler K."/>
            <person name="Bosinger S.E."/>
            <person name="Johnson Z.P."/>
            <person name="Tharp G.K."/>
            <person name="Marcais G."/>
            <person name="Roberts M."/>
            <person name="Ferguson B."/>
            <person name="Fox H.S."/>
            <person name="Treangen T."/>
            <person name="Salzberg S.L."/>
            <person name="Yorke J.A."/>
            <person name="Norgren R.B.Jr."/>
        </authorList>
    </citation>
    <scope>NUCLEOTIDE SEQUENCE</scope>
    <source>
        <tissue evidence="1">Caudate</tissue>
    </source>
</reference>
<keyword evidence="1" id="KW-0418">Kinase</keyword>
<protein>
    <submittedName>
        <fullName evidence="1">Myotonin-protein kinase isoform 1</fullName>
    </submittedName>
</protein>